<dbReference type="InterPro" id="IPR018313">
    <property type="entry name" value="SBP_3_CS"/>
</dbReference>
<evidence type="ECO:0000313" key="7">
    <source>
        <dbReference type="EMBL" id="SFF00764.1"/>
    </source>
</evidence>
<feature type="domain" description="Solute-binding protein family 3/N-terminal" evidence="5">
    <location>
        <begin position="25"/>
        <end position="245"/>
    </location>
</feature>
<dbReference type="InterPro" id="IPR001320">
    <property type="entry name" value="Iontro_rcpt_C"/>
</dbReference>
<dbReference type="Gene3D" id="3.40.190.10">
    <property type="entry name" value="Periplasmic binding protein-like II"/>
    <property type="match status" value="2"/>
</dbReference>
<protein>
    <submittedName>
        <fullName evidence="7">Amino acid ABC transporter substrate-binding protein, PAAT family (TC 3.A.1.3.-)</fullName>
    </submittedName>
</protein>
<accession>A0A1I2F5P1</accession>
<comment type="similarity">
    <text evidence="2 4">Belongs to the bacterial solute-binding protein 3 family.</text>
</comment>
<evidence type="ECO:0000256" key="3">
    <source>
        <dbReference type="ARBA" id="ARBA00022729"/>
    </source>
</evidence>
<dbReference type="InterPro" id="IPR001638">
    <property type="entry name" value="Solute-binding_3/MltF_N"/>
</dbReference>
<organism evidence="7 8">
    <name type="scientific">Pedobacter antarcticus</name>
    <dbReference type="NCBI Taxonomy" id="34086"/>
    <lineage>
        <taxon>Bacteria</taxon>
        <taxon>Pseudomonadati</taxon>
        <taxon>Bacteroidota</taxon>
        <taxon>Sphingobacteriia</taxon>
        <taxon>Sphingobacteriales</taxon>
        <taxon>Sphingobacteriaceae</taxon>
        <taxon>Pedobacter</taxon>
    </lineage>
</organism>
<dbReference type="GO" id="GO:0030313">
    <property type="term" value="C:cell envelope"/>
    <property type="evidence" value="ECO:0007669"/>
    <property type="project" value="UniProtKB-SubCell"/>
</dbReference>
<dbReference type="SUPFAM" id="SSF53850">
    <property type="entry name" value="Periplasmic binding protein-like II"/>
    <property type="match status" value="1"/>
</dbReference>
<evidence type="ECO:0000313" key="8">
    <source>
        <dbReference type="Proteomes" id="UP000183129"/>
    </source>
</evidence>
<evidence type="ECO:0000256" key="4">
    <source>
        <dbReference type="RuleBase" id="RU003744"/>
    </source>
</evidence>
<dbReference type="PROSITE" id="PS01039">
    <property type="entry name" value="SBP_BACTERIAL_3"/>
    <property type="match status" value="1"/>
</dbReference>
<dbReference type="Proteomes" id="UP000183129">
    <property type="component" value="Unassembled WGS sequence"/>
</dbReference>
<name>A0A1I2F5P1_9SPHI</name>
<dbReference type="GO" id="GO:0016020">
    <property type="term" value="C:membrane"/>
    <property type="evidence" value="ECO:0007669"/>
    <property type="project" value="InterPro"/>
</dbReference>
<proteinExistence type="inferred from homology"/>
<dbReference type="AlphaFoldDB" id="A0A1I2F5P1"/>
<dbReference type="PANTHER" id="PTHR35936">
    <property type="entry name" value="MEMBRANE-BOUND LYTIC MUREIN TRANSGLYCOSYLASE F"/>
    <property type="match status" value="1"/>
</dbReference>
<dbReference type="CDD" id="cd13530">
    <property type="entry name" value="PBP2_peptides_like"/>
    <property type="match status" value="1"/>
</dbReference>
<gene>
    <name evidence="7" type="ORF">SAMN03003324_02057</name>
</gene>
<dbReference type="SMART" id="SM00062">
    <property type="entry name" value="PBPb"/>
    <property type="match status" value="1"/>
</dbReference>
<evidence type="ECO:0000259" key="6">
    <source>
        <dbReference type="SMART" id="SM00079"/>
    </source>
</evidence>
<dbReference type="GO" id="GO:0015276">
    <property type="term" value="F:ligand-gated monoatomic ion channel activity"/>
    <property type="evidence" value="ECO:0007669"/>
    <property type="project" value="InterPro"/>
</dbReference>
<reference evidence="7 8" key="1">
    <citation type="submission" date="2016-10" db="EMBL/GenBank/DDBJ databases">
        <authorList>
            <person name="de Groot N.N."/>
        </authorList>
    </citation>
    <scope>NUCLEOTIDE SEQUENCE [LARGE SCALE GENOMIC DNA]</scope>
    <source>
        <strain evidence="7 8">ATCC 51969</strain>
    </source>
</reference>
<feature type="domain" description="Ionotropic glutamate receptor C-terminal" evidence="6">
    <location>
        <begin position="25"/>
        <end position="244"/>
    </location>
</feature>
<evidence type="ECO:0000256" key="2">
    <source>
        <dbReference type="ARBA" id="ARBA00010333"/>
    </source>
</evidence>
<dbReference type="PANTHER" id="PTHR35936:SF17">
    <property type="entry name" value="ARGININE-BINDING EXTRACELLULAR PROTEIN ARTP"/>
    <property type="match status" value="1"/>
</dbReference>
<comment type="subcellular location">
    <subcellularLocation>
        <location evidence="1">Cell envelope</location>
    </subcellularLocation>
</comment>
<dbReference type="SMART" id="SM00079">
    <property type="entry name" value="PBPe"/>
    <property type="match status" value="1"/>
</dbReference>
<evidence type="ECO:0000256" key="1">
    <source>
        <dbReference type="ARBA" id="ARBA00004196"/>
    </source>
</evidence>
<dbReference type="Pfam" id="PF00497">
    <property type="entry name" value="SBP_bac_3"/>
    <property type="match status" value="1"/>
</dbReference>
<evidence type="ECO:0000259" key="5">
    <source>
        <dbReference type="SMART" id="SM00062"/>
    </source>
</evidence>
<dbReference type="EMBL" id="FONS01000004">
    <property type="protein sequence ID" value="SFF00764.1"/>
    <property type="molecule type" value="Genomic_DNA"/>
</dbReference>
<sequence>MSRPGIVFYKVQACPEEQIVIMKQILKIGVDSAAPFPLHSDYNSTTFEGFEVDMLQAIGKVLNLEFQYEVSLWSNILEKLYKGELDIICSAVTMTSSRQMILEFSTPYLEFKLCAVVNKGDTHGDDQTFKDKRIGIRIATEAEKYVMSKFPSNTTVHAETNKELYEKLLDRKIDVLIDDSPIAGGFLDKYDSLEIGHFIPNSDSRYAIAMKKGDIELKERINETLELLHENGTYDAIYEKWFSHIRLS</sequence>
<keyword evidence="3" id="KW-0732">Signal</keyword>
<dbReference type="STRING" id="34086.SAMN04488084_102487"/>